<dbReference type="InterPro" id="IPR013257">
    <property type="entry name" value="SRI"/>
</dbReference>
<dbReference type="Proteomes" id="UP001044222">
    <property type="component" value="Chromosome 17"/>
</dbReference>
<dbReference type="EMBL" id="JAFIRN010000017">
    <property type="protein sequence ID" value="KAG5833035.1"/>
    <property type="molecule type" value="Genomic_DNA"/>
</dbReference>
<keyword evidence="6" id="KW-1185">Reference proteome</keyword>
<dbReference type="GO" id="GO:0005694">
    <property type="term" value="C:chromosome"/>
    <property type="evidence" value="ECO:0007669"/>
    <property type="project" value="InterPro"/>
</dbReference>
<protein>
    <recommendedName>
        <fullName evidence="4">Set2 Rpb1 interacting domain-containing protein</fullName>
    </recommendedName>
</protein>
<gene>
    <name evidence="5" type="ORF">ANANG_G00297580</name>
</gene>
<comment type="subcellular location">
    <subcellularLocation>
        <location evidence="1">Nucleus</location>
    </subcellularLocation>
</comment>
<dbReference type="AlphaFoldDB" id="A0A9D3LQ04"/>
<name>A0A9D3LQ04_ANGAN</name>
<evidence type="ECO:0000256" key="3">
    <source>
        <dbReference type="SAM" id="MobiDB-lite"/>
    </source>
</evidence>
<evidence type="ECO:0000259" key="4">
    <source>
        <dbReference type="Pfam" id="PF08236"/>
    </source>
</evidence>
<accession>A0A9D3LQ04</accession>
<keyword evidence="2" id="KW-0539">Nucleus</keyword>
<dbReference type="GO" id="GO:0006355">
    <property type="term" value="P:regulation of DNA-templated transcription"/>
    <property type="evidence" value="ECO:0007669"/>
    <property type="project" value="InterPro"/>
</dbReference>
<feature type="region of interest" description="Disordered" evidence="3">
    <location>
        <begin position="179"/>
        <end position="213"/>
    </location>
</feature>
<evidence type="ECO:0000313" key="5">
    <source>
        <dbReference type="EMBL" id="KAG5833035.1"/>
    </source>
</evidence>
<proteinExistence type="predicted"/>
<feature type="region of interest" description="Disordered" evidence="3">
    <location>
        <begin position="1"/>
        <end position="80"/>
    </location>
</feature>
<organism evidence="5 6">
    <name type="scientific">Anguilla anguilla</name>
    <name type="common">European freshwater eel</name>
    <name type="synonym">Muraena anguilla</name>
    <dbReference type="NCBI Taxonomy" id="7936"/>
    <lineage>
        <taxon>Eukaryota</taxon>
        <taxon>Metazoa</taxon>
        <taxon>Chordata</taxon>
        <taxon>Craniata</taxon>
        <taxon>Vertebrata</taxon>
        <taxon>Euteleostomi</taxon>
        <taxon>Actinopterygii</taxon>
        <taxon>Neopterygii</taxon>
        <taxon>Teleostei</taxon>
        <taxon>Anguilliformes</taxon>
        <taxon>Anguillidae</taxon>
        <taxon>Anguilla</taxon>
    </lineage>
</organism>
<sequence>MSLSILQYFSKKPEEGSAPTTAQGGKTDLQASRKPEGDDAVEAEAPVDKQPSQELENKCVENGDRPASKRHRPLQDSKRQVTFNSSVQEKHESQAATEAVQEAADIVVHYLDPLYSQGKFATKDLFKSCARFLSHLLTEGRSCGRGQVKAEARGLIQKLFGRVQRCESEADWQPLRGAVGGANGAGAGLDKQHEAPPLSPHPGHRLIAEDTND</sequence>
<dbReference type="Pfam" id="PF08236">
    <property type="entry name" value="SRI"/>
    <property type="match status" value="1"/>
</dbReference>
<feature type="compositionally biased region" description="Basic and acidic residues" evidence="3">
    <location>
        <begin position="55"/>
        <end position="79"/>
    </location>
</feature>
<reference evidence="5" key="1">
    <citation type="submission" date="2021-01" db="EMBL/GenBank/DDBJ databases">
        <title>A chromosome-scale assembly of European eel, Anguilla anguilla.</title>
        <authorList>
            <person name="Henkel C."/>
            <person name="Jong-Raadsen S.A."/>
            <person name="Dufour S."/>
            <person name="Weltzien F.-A."/>
            <person name="Palstra A.P."/>
            <person name="Pelster B."/>
            <person name="Spaink H.P."/>
            <person name="Van Den Thillart G.E."/>
            <person name="Jansen H."/>
            <person name="Zahm M."/>
            <person name="Klopp C."/>
            <person name="Cedric C."/>
            <person name="Louis A."/>
            <person name="Berthelot C."/>
            <person name="Parey E."/>
            <person name="Roest Crollius H."/>
            <person name="Montfort J."/>
            <person name="Robinson-Rechavi M."/>
            <person name="Bucao C."/>
            <person name="Bouchez O."/>
            <person name="Gislard M."/>
            <person name="Lluch J."/>
            <person name="Milhes M."/>
            <person name="Lampietro C."/>
            <person name="Lopez Roques C."/>
            <person name="Donnadieu C."/>
            <person name="Braasch I."/>
            <person name="Desvignes T."/>
            <person name="Postlethwait J."/>
            <person name="Bobe J."/>
            <person name="Guiguen Y."/>
            <person name="Dirks R."/>
        </authorList>
    </citation>
    <scope>NUCLEOTIDE SEQUENCE</scope>
    <source>
        <strain evidence="5">Tag_6206</strain>
        <tissue evidence="5">Liver</tissue>
    </source>
</reference>
<comment type="caution">
    <text evidence="5">The sequence shown here is derived from an EMBL/GenBank/DDBJ whole genome shotgun (WGS) entry which is preliminary data.</text>
</comment>
<evidence type="ECO:0000313" key="6">
    <source>
        <dbReference type="Proteomes" id="UP001044222"/>
    </source>
</evidence>
<evidence type="ECO:0000256" key="1">
    <source>
        <dbReference type="ARBA" id="ARBA00004123"/>
    </source>
</evidence>
<feature type="domain" description="Set2 Rpb1 interacting" evidence="4">
    <location>
        <begin position="101"/>
        <end position="169"/>
    </location>
</feature>
<evidence type="ECO:0000256" key="2">
    <source>
        <dbReference type="ARBA" id="ARBA00023242"/>
    </source>
</evidence>